<evidence type="ECO:0000313" key="3">
    <source>
        <dbReference type="Proteomes" id="UP000241462"/>
    </source>
</evidence>
<organism evidence="2 3">
    <name type="scientific">Coniella lustricola</name>
    <dbReference type="NCBI Taxonomy" id="2025994"/>
    <lineage>
        <taxon>Eukaryota</taxon>
        <taxon>Fungi</taxon>
        <taxon>Dikarya</taxon>
        <taxon>Ascomycota</taxon>
        <taxon>Pezizomycotina</taxon>
        <taxon>Sordariomycetes</taxon>
        <taxon>Sordariomycetidae</taxon>
        <taxon>Diaporthales</taxon>
        <taxon>Schizoparmaceae</taxon>
        <taxon>Coniella</taxon>
    </lineage>
</organism>
<feature type="region of interest" description="Disordered" evidence="1">
    <location>
        <begin position="94"/>
        <end position="116"/>
    </location>
</feature>
<evidence type="ECO:0000256" key="1">
    <source>
        <dbReference type="SAM" id="MobiDB-lite"/>
    </source>
</evidence>
<gene>
    <name evidence="2" type="ORF">BD289DRAFT_236840</name>
</gene>
<protein>
    <submittedName>
        <fullName evidence="2">Uncharacterized protein</fullName>
    </submittedName>
</protein>
<reference evidence="2 3" key="1">
    <citation type="journal article" date="2018" name="Mycol. Prog.">
        <title>Coniella lustricola, a new species from submerged detritus.</title>
        <authorList>
            <person name="Raudabaugh D.B."/>
            <person name="Iturriaga T."/>
            <person name="Carver A."/>
            <person name="Mondo S."/>
            <person name="Pangilinan J."/>
            <person name="Lipzen A."/>
            <person name="He G."/>
            <person name="Amirebrahimi M."/>
            <person name="Grigoriev I.V."/>
            <person name="Miller A.N."/>
        </authorList>
    </citation>
    <scope>NUCLEOTIDE SEQUENCE [LARGE SCALE GENOMIC DNA]</scope>
    <source>
        <strain evidence="2 3">B22-T-1</strain>
    </source>
</reference>
<dbReference type="AlphaFoldDB" id="A0A2T3A9R3"/>
<proteinExistence type="predicted"/>
<accession>A0A2T3A9R3</accession>
<name>A0A2T3A9R3_9PEZI</name>
<sequence length="116" mass="12676">MRTISPFSKPAFNISSRLAQNFSNTLANNNQNSMKHISENKCAGLFIIVTINFIELQYSRYTPSLGFLSPLALFGVSFTHHRISATHVAGIYAPPPSSSSSSSPPPSFRLSDTHGF</sequence>
<dbReference type="Proteomes" id="UP000241462">
    <property type="component" value="Unassembled WGS sequence"/>
</dbReference>
<evidence type="ECO:0000313" key="2">
    <source>
        <dbReference type="EMBL" id="PSR87334.1"/>
    </source>
</evidence>
<dbReference type="EMBL" id="KZ678430">
    <property type="protein sequence ID" value="PSR87334.1"/>
    <property type="molecule type" value="Genomic_DNA"/>
</dbReference>
<keyword evidence="3" id="KW-1185">Reference proteome</keyword>
<feature type="compositionally biased region" description="Pro residues" evidence="1">
    <location>
        <begin position="94"/>
        <end position="107"/>
    </location>
</feature>
<dbReference type="InParanoid" id="A0A2T3A9R3"/>